<dbReference type="EMBL" id="AY380826">
    <property type="protein sequence ID" value="AAU10858.1"/>
    <property type="molecule type" value="Genomic_DNA"/>
</dbReference>
<dbReference type="KEGG" id="vg:2979040"/>
<evidence type="ECO:0000313" key="2">
    <source>
        <dbReference type="Proteomes" id="UP000106699"/>
    </source>
</evidence>
<organism evidence="1 2">
    <name type="scientific">lymphocystis disease virus-China</name>
    <dbReference type="NCBI Taxonomy" id="256729"/>
    <lineage>
        <taxon>Viruses</taxon>
        <taxon>Varidnaviria</taxon>
        <taxon>Bamfordvirae</taxon>
        <taxon>Nucleocytoviricota</taxon>
        <taxon>Megaviricetes</taxon>
        <taxon>Pimascovirales</taxon>
        <taxon>Pimascovirales incertae sedis</taxon>
        <taxon>Iridoviridae</taxon>
        <taxon>Alphairidovirinae</taxon>
        <taxon>Lymphocystivirus</taxon>
        <taxon>Lymphocystivirus paralichthys1</taxon>
        <taxon>Lymphocystis disease virus 2</taxon>
    </lineage>
</organism>
<proteinExistence type="predicted"/>
<sequence>MVTKFKFGCCKLFVLNLGWSIALKPTGLPTPQQSMDDQKVLRVFIL</sequence>
<reference evidence="1 2" key="1">
    <citation type="journal article" date="2004" name="J. Virol.">
        <title>Complete genome sequence of lymphocystis disease virus isolated from China.</title>
        <authorList>
            <person name="Zhang Q.Y."/>
            <person name="Xiao F."/>
            <person name="Xie J."/>
            <person name="Li Z.Q."/>
            <person name="Gui J.F."/>
        </authorList>
    </citation>
    <scope>NUCLEOTIDE SEQUENCE [LARGE SCALE GENOMIC DNA]</scope>
</reference>
<protein>
    <submittedName>
        <fullName evidence="1">Uncharacterized protein</fullName>
    </submittedName>
</protein>
<dbReference type="RefSeq" id="YP_073519.1">
    <property type="nucleotide sequence ID" value="NC_005902.1"/>
</dbReference>
<keyword evidence="2" id="KW-1185">Reference proteome</keyword>
<dbReference type="GeneID" id="2979040"/>
<name>Q678J9_9VIRU</name>
<accession>Q678J9</accession>
<dbReference type="Proteomes" id="UP000106699">
    <property type="component" value="Segment"/>
</dbReference>
<evidence type="ECO:0000313" key="1">
    <source>
        <dbReference type="EMBL" id="AAU10858.1"/>
    </source>
</evidence>